<evidence type="ECO:0000313" key="2">
    <source>
        <dbReference type="EMBL" id="PUE58932.1"/>
    </source>
</evidence>
<name>A0A315ESQ4_9BURK</name>
<reference evidence="2 3" key="1">
    <citation type="submission" date="2017-04" db="EMBL/GenBank/DDBJ databases">
        <title>Unexpected and diverse lifestyles within the genus Limnohabitans.</title>
        <authorList>
            <person name="Kasalicky V."/>
            <person name="Mehrshad M."/>
            <person name="Andrei S.-A."/>
            <person name="Salcher M."/>
            <person name="Kratochvilova H."/>
            <person name="Simek K."/>
            <person name="Ghai R."/>
        </authorList>
    </citation>
    <scope>NUCLEOTIDE SEQUENCE [LARGE SCALE GENOMIC DNA]</scope>
    <source>
        <strain evidence="2 3">MWH-C5</strain>
    </source>
</reference>
<comment type="caution">
    <text evidence="2">The sequence shown here is derived from an EMBL/GenBank/DDBJ whole genome shotgun (WGS) entry which is preliminary data.</text>
</comment>
<dbReference type="Proteomes" id="UP000251341">
    <property type="component" value="Unassembled WGS sequence"/>
</dbReference>
<dbReference type="Pfam" id="PF19940">
    <property type="entry name" value="DUF6402"/>
    <property type="match status" value="1"/>
</dbReference>
<organism evidence="2 3">
    <name type="scientific">Limnohabitans curvus</name>
    <dbReference type="NCBI Taxonomy" id="323423"/>
    <lineage>
        <taxon>Bacteria</taxon>
        <taxon>Pseudomonadati</taxon>
        <taxon>Pseudomonadota</taxon>
        <taxon>Betaproteobacteria</taxon>
        <taxon>Burkholderiales</taxon>
        <taxon>Comamonadaceae</taxon>
        <taxon>Limnohabitans</taxon>
    </lineage>
</organism>
<feature type="compositionally biased region" description="Polar residues" evidence="1">
    <location>
        <begin position="47"/>
        <end position="58"/>
    </location>
</feature>
<gene>
    <name evidence="2" type="ORF">B9Z44_04595</name>
</gene>
<keyword evidence="3" id="KW-1185">Reference proteome</keyword>
<evidence type="ECO:0000313" key="3">
    <source>
        <dbReference type="Proteomes" id="UP000251341"/>
    </source>
</evidence>
<evidence type="ECO:0000256" key="1">
    <source>
        <dbReference type="SAM" id="MobiDB-lite"/>
    </source>
</evidence>
<dbReference type="InterPro" id="IPR045646">
    <property type="entry name" value="DUF6402"/>
</dbReference>
<dbReference type="EMBL" id="NESP01000001">
    <property type="protein sequence ID" value="PUE58932.1"/>
    <property type="molecule type" value="Genomic_DNA"/>
</dbReference>
<protein>
    <submittedName>
        <fullName evidence="2">Uncharacterized protein</fullName>
    </submittedName>
</protein>
<dbReference type="AlphaFoldDB" id="A0A315ESQ4"/>
<feature type="region of interest" description="Disordered" evidence="1">
    <location>
        <begin position="39"/>
        <end position="61"/>
    </location>
</feature>
<accession>A0A315ESQ4</accession>
<sequence length="425" mass="47244">MTKKVPYYTPVGLMKRWTLQNGDKGCQRLPFDDVALSIDRPAPASPKRTSTAISQQPTARPVTDPLKKMVTDIMDLHDYLAAPVPVKPAKVAPAALVQPQAKPPARPPAFDLQDIPSAMRKIGWLKSAELMERWFKGVLNYSPDKTSESKGINQHSVRYPAEFVDTETITWDWLLTYPAVADGLNTLVQPGEIDSTKVNESGVSAYSNAKKSALKLLDAQYRTFTGEIDALAACKGDIWALHDRCQFQLNKMGFLSYLNSDLAGALGDFAIYAAIAYAKVERQDFVPHTVTITHVYAYVKDNYSFSDAPGKASQYLGHWNKNGVIFSPATITVHLATYLRLLGARTELDYPIARSTTDNPYLDGTDAMLTLGDPLKAEDVFYPARNRDFRNWQSKHQQGGNIMVFSDLKLIRLVKPIKFAIPLEG</sequence>
<proteinExistence type="predicted"/>